<dbReference type="InterPro" id="IPR025551">
    <property type="entry name" value="WapI/YxiJ-like"/>
</dbReference>
<evidence type="ECO:0000313" key="2">
    <source>
        <dbReference type="Proteomes" id="UP001519287"/>
    </source>
</evidence>
<evidence type="ECO:0000313" key="1">
    <source>
        <dbReference type="EMBL" id="MBP1988686.1"/>
    </source>
</evidence>
<dbReference type="EMBL" id="JAGGLB010000001">
    <property type="protein sequence ID" value="MBP1988686.1"/>
    <property type="molecule type" value="Genomic_DNA"/>
</dbReference>
<organism evidence="1 2">
    <name type="scientific">Paenibacillus eucommiae</name>
    <dbReference type="NCBI Taxonomy" id="1355755"/>
    <lineage>
        <taxon>Bacteria</taxon>
        <taxon>Bacillati</taxon>
        <taxon>Bacillota</taxon>
        <taxon>Bacilli</taxon>
        <taxon>Bacillales</taxon>
        <taxon>Paenibacillaceae</taxon>
        <taxon>Paenibacillus</taxon>
    </lineage>
</organism>
<dbReference type="RefSeq" id="WP_209968936.1">
    <property type="nucleotide sequence ID" value="NZ_JAGGLB010000001.1"/>
</dbReference>
<dbReference type="Proteomes" id="UP001519287">
    <property type="component" value="Unassembled WGS sequence"/>
</dbReference>
<gene>
    <name evidence="1" type="ORF">J2Z66_000281</name>
</gene>
<accession>A0ABS4IM90</accession>
<reference evidence="1 2" key="1">
    <citation type="submission" date="2021-03" db="EMBL/GenBank/DDBJ databases">
        <title>Genomic Encyclopedia of Type Strains, Phase IV (KMG-IV): sequencing the most valuable type-strain genomes for metagenomic binning, comparative biology and taxonomic classification.</title>
        <authorList>
            <person name="Goeker M."/>
        </authorList>
    </citation>
    <scope>NUCLEOTIDE SEQUENCE [LARGE SCALE GENOMIC DNA]</scope>
    <source>
        <strain evidence="1 2">DSM 26048</strain>
    </source>
</reference>
<protein>
    <recommendedName>
        <fullName evidence="3">YxiJ-like protein</fullName>
    </recommendedName>
</protein>
<dbReference type="Pfam" id="PF14176">
    <property type="entry name" value="YxiJ"/>
    <property type="match status" value="1"/>
</dbReference>
<name>A0ABS4IM90_9BACL</name>
<comment type="caution">
    <text evidence="1">The sequence shown here is derived from an EMBL/GenBank/DDBJ whole genome shotgun (WGS) entry which is preliminary data.</text>
</comment>
<sequence length="123" mass="14613">MNKEEILANISYLYNFQLVNPFPYEDTEKIKRKFASLEVESLNADFNDYCAVIAGTTSYILKGKVTEIPNKQVELLNEDFFQRFPNYSLIETSLKKYPDFQAEYNNFEQLRHLIQKYLFDIKT</sequence>
<evidence type="ECO:0008006" key="3">
    <source>
        <dbReference type="Google" id="ProtNLM"/>
    </source>
</evidence>
<proteinExistence type="predicted"/>
<keyword evidence="2" id="KW-1185">Reference proteome</keyword>